<organism evidence="2 3">
    <name type="scientific">Thermogemmata fonticola</name>
    <dbReference type="NCBI Taxonomy" id="2755323"/>
    <lineage>
        <taxon>Bacteria</taxon>
        <taxon>Pseudomonadati</taxon>
        <taxon>Planctomycetota</taxon>
        <taxon>Planctomycetia</taxon>
        <taxon>Gemmatales</taxon>
        <taxon>Gemmataceae</taxon>
        <taxon>Thermogemmata</taxon>
    </lineage>
</organism>
<evidence type="ECO:0000313" key="2">
    <source>
        <dbReference type="EMBL" id="MBA2226450.1"/>
    </source>
</evidence>
<comment type="caution">
    <text evidence="2">The sequence shown here is derived from an EMBL/GenBank/DDBJ whole genome shotgun (WGS) entry which is preliminary data.</text>
</comment>
<keyword evidence="3" id="KW-1185">Reference proteome</keyword>
<reference evidence="2 3" key="1">
    <citation type="submission" date="2020-07" db="EMBL/GenBank/DDBJ databases">
        <title>Thermogemmata thermophila gen. nov., sp. nov., a novel moderate thermophilic planctomycete from a Kamchatka hot spring.</title>
        <authorList>
            <person name="Elcheninov A.G."/>
            <person name="Podosokorskaya O.A."/>
            <person name="Kovaleva O.L."/>
            <person name="Novikov A."/>
            <person name="Bonch-Osmolovskaya E.A."/>
            <person name="Toshchakov S.V."/>
            <person name="Kublanov I.V."/>
        </authorList>
    </citation>
    <scope>NUCLEOTIDE SEQUENCE [LARGE SCALE GENOMIC DNA]</scope>
    <source>
        <strain evidence="2 3">2918</strain>
    </source>
</reference>
<proteinExistence type="predicted"/>
<protein>
    <submittedName>
        <fullName evidence="2">Uncharacterized protein</fullName>
    </submittedName>
</protein>
<gene>
    <name evidence="2" type="ORF">H0921_09790</name>
</gene>
<name>A0A7V8VEL9_9BACT</name>
<dbReference type="AlphaFoldDB" id="A0A7V8VEL9"/>
<accession>A0A7V8VEL9</accession>
<feature type="compositionally biased region" description="Low complexity" evidence="1">
    <location>
        <begin position="1"/>
        <end position="28"/>
    </location>
</feature>
<dbReference type="EMBL" id="JACEFB010000006">
    <property type="protein sequence ID" value="MBA2226450.1"/>
    <property type="molecule type" value="Genomic_DNA"/>
</dbReference>
<feature type="region of interest" description="Disordered" evidence="1">
    <location>
        <begin position="1"/>
        <end position="32"/>
    </location>
</feature>
<evidence type="ECO:0000256" key="1">
    <source>
        <dbReference type="SAM" id="MobiDB-lite"/>
    </source>
</evidence>
<dbReference type="RefSeq" id="WP_194537893.1">
    <property type="nucleotide sequence ID" value="NZ_JACEFB010000006.1"/>
</dbReference>
<sequence>MEQPAGTAGATTVGGSPPVAPALPTVPANNDAVRPVTSVRPAVTQADMQEVWIYMENASAVSGRLPPPAEVYAALVQTQAKAAELVRSGAIILTGAKNRESVWAFETAALQHGGWVAGPSGVENVSASELKRRLVQTR</sequence>
<evidence type="ECO:0000313" key="3">
    <source>
        <dbReference type="Proteomes" id="UP000542342"/>
    </source>
</evidence>
<dbReference type="Proteomes" id="UP000542342">
    <property type="component" value="Unassembled WGS sequence"/>
</dbReference>